<evidence type="ECO:0000313" key="2">
    <source>
        <dbReference type="EMBL" id="UYP48099.1"/>
    </source>
</evidence>
<sequence>MAQYEQEEIIAELDRTIDLIDQELDQMDEEIGSIRGYAPDAAESAADRVEAAREKLEDAKEKLNNTRNLLTEFLESATFAANLYDEKEQNPDPQTISEYEKSYSKAERLKGKLLNWINKSTISIEKARINTEKARSKVKIARIKAKVRSDKEQNKKVRINFTLPETMKNDWRNLADELSISVSQMVRNAMDVYERSVKGLEDSGALESLRNLEKMGDNIDAAGEKLDNFLEKKINRKFDPYTGKPVNIAVSDPLPNNSEEKDRKKKRIKGLIMMQKCLPVEKLAQTLSIPENEAENIIYELAAEGIECTFDDGICNFDASQTDNIINILDAVIDKM</sequence>
<name>A0ABY6HX40_9ARCH</name>
<accession>A0ABY6HX40</accession>
<keyword evidence="1" id="KW-0175">Coiled coil</keyword>
<evidence type="ECO:0000256" key="1">
    <source>
        <dbReference type="SAM" id="Coils"/>
    </source>
</evidence>
<organism evidence="2 3">
    <name type="scientific">Candidatus Lokiarchaeum ossiferum</name>
    <dbReference type="NCBI Taxonomy" id="2951803"/>
    <lineage>
        <taxon>Archaea</taxon>
        <taxon>Promethearchaeati</taxon>
        <taxon>Promethearchaeota</taxon>
        <taxon>Promethearchaeia</taxon>
        <taxon>Promethearchaeales</taxon>
        <taxon>Promethearchaeaceae</taxon>
        <taxon>Candidatus Lokiarchaeum</taxon>
    </lineage>
</organism>
<dbReference type="Proteomes" id="UP001208689">
    <property type="component" value="Chromosome"/>
</dbReference>
<proteinExistence type="predicted"/>
<keyword evidence="3" id="KW-1185">Reference proteome</keyword>
<reference evidence="2" key="1">
    <citation type="submission" date="2022-09" db="EMBL/GenBank/DDBJ databases">
        <title>Actin cytoskeleton and complex cell architecture in an #Asgard archaeon.</title>
        <authorList>
            <person name="Ponce Toledo R.I."/>
            <person name="Schleper C."/>
            <person name="Rodrigues Oliveira T."/>
            <person name="Wollweber F."/>
            <person name="Xu J."/>
            <person name="Rittmann S."/>
            <person name="Klingl A."/>
            <person name="Pilhofer M."/>
        </authorList>
    </citation>
    <scope>NUCLEOTIDE SEQUENCE</scope>
    <source>
        <strain evidence="2">B-35</strain>
    </source>
</reference>
<dbReference type="EMBL" id="CP104013">
    <property type="protein sequence ID" value="UYP48099.1"/>
    <property type="molecule type" value="Genomic_DNA"/>
</dbReference>
<feature type="coiled-coil region" evidence="1">
    <location>
        <begin position="10"/>
        <end position="76"/>
    </location>
</feature>
<evidence type="ECO:0000313" key="3">
    <source>
        <dbReference type="Proteomes" id="UP001208689"/>
    </source>
</evidence>
<protein>
    <submittedName>
        <fullName evidence="2">Uncharacterized protein</fullName>
    </submittedName>
</protein>
<gene>
    <name evidence="2" type="ORF">NEF87_004384</name>
</gene>